<accession>A0A2N9BDC1</accession>
<organism evidence="2 3">
    <name type="scientific">Streptomyces chartreusis NRRL 3882</name>
    <dbReference type="NCBI Taxonomy" id="1079985"/>
    <lineage>
        <taxon>Bacteria</taxon>
        <taxon>Bacillati</taxon>
        <taxon>Actinomycetota</taxon>
        <taxon>Actinomycetes</taxon>
        <taxon>Kitasatosporales</taxon>
        <taxon>Streptomycetaceae</taxon>
        <taxon>Streptomyces</taxon>
    </lineage>
</organism>
<feature type="region of interest" description="Disordered" evidence="1">
    <location>
        <begin position="52"/>
        <end position="79"/>
    </location>
</feature>
<dbReference type="AlphaFoldDB" id="A0A2N9BDC1"/>
<evidence type="ECO:0000313" key="2">
    <source>
        <dbReference type="EMBL" id="SOR81359.1"/>
    </source>
</evidence>
<sequence>MELRFIQVQRIEGDAGTRPHCRSSQLSPETLCDLPRTERVPVVLMDGSANSYRISPSMSHTPVHPGADRSADGRGIVGA</sequence>
<keyword evidence="3" id="KW-1185">Reference proteome</keyword>
<evidence type="ECO:0000256" key="1">
    <source>
        <dbReference type="SAM" id="MobiDB-lite"/>
    </source>
</evidence>
<proteinExistence type="predicted"/>
<name>A0A2N9BDC1_STRCX</name>
<evidence type="ECO:0000313" key="3">
    <source>
        <dbReference type="Proteomes" id="UP000235464"/>
    </source>
</evidence>
<dbReference type="Proteomes" id="UP000235464">
    <property type="component" value="Chromosome I"/>
</dbReference>
<dbReference type="EMBL" id="LT963352">
    <property type="protein sequence ID" value="SOR81359.1"/>
    <property type="molecule type" value="Genomic_DNA"/>
</dbReference>
<protein>
    <submittedName>
        <fullName evidence="2">Uncharacterized protein</fullName>
    </submittedName>
</protein>
<gene>
    <name evidence="2" type="ORF">SCNRRL3882_4811</name>
</gene>
<reference evidence="3" key="1">
    <citation type="submission" date="2017-11" db="EMBL/GenBank/DDBJ databases">
        <authorList>
            <person name="Wibberg D."/>
        </authorList>
    </citation>
    <scope>NUCLEOTIDE SEQUENCE [LARGE SCALE GENOMIC DNA]</scope>
</reference>